<name>A0ABS2D0D4_9FLAO</name>
<dbReference type="NCBIfam" id="TIGR01200">
    <property type="entry name" value="GLPGLI"/>
    <property type="match status" value="1"/>
</dbReference>
<protein>
    <submittedName>
        <fullName evidence="1">GLPGLI family protein</fullName>
    </submittedName>
</protein>
<dbReference type="RefSeq" id="WP_187656239.1">
    <property type="nucleotide sequence ID" value="NZ_JACSOD020000507.1"/>
</dbReference>
<evidence type="ECO:0000313" key="2">
    <source>
        <dbReference type="Proteomes" id="UP000759529"/>
    </source>
</evidence>
<organism evidence="1 2">
    <name type="scientific">Flavobacterium macrobrachii</name>
    <dbReference type="NCBI Taxonomy" id="591204"/>
    <lineage>
        <taxon>Bacteria</taxon>
        <taxon>Pseudomonadati</taxon>
        <taxon>Bacteroidota</taxon>
        <taxon>Flavobacteriia</taxon>
        <taxon>Flavobacteriales</taxon>
        <taxon>Flavobacteriaceae</taxon>
        <taxon>Flavobacterium</taxon>
    </lineage>
</organism>
<accession>A0ABS2D0D4</accession>
<proteinExistence type="predicted"/>
<reference evidence="1 2" key="1">
    <citation type="submission" date="2021-02" db="EMBL/GenBank/DDBJ databases">
        <authorList>
            <person name="Jung H.S."/>
            <person name="Chun B.H."/>
            <person name="Jeon C.O."/>
        </authorList>
    </citation>
    <scope>NUCLEOTIDE SEQUENCE [LARGE SCALE GENOMIC DNA]</scope>
    <source>
        <strain evidence="1 2">LMG 25203</strain>
    </source>
</reference>
<sequence length="245" mass="28873">MNKIIISFLTFMSLNSFAQQKNESKNDIFKVIYKSSLYKDSESVKDSKLRDKITQYQESFEFELFFDKTKSIYRLVDNINLDDQSIEYQITRGLSNELYYKDLLKKEKIKQTTSLDELFNVVKSFEQYKWVVSSETKVIDGYTCYKATCHYEEYDDNRKMSLSFNPVVWFAPSLPYSFGPMGLDGLPGLVLEGTFNGRVYFYATSIDLNDKTLTKIERPVHGKYVTEEDFRKVLAENYKKMNEMR</sequence>
<dbReference type="InterPro" id="IPR005901">
    <property type="entry name" value="GLPGLI"/>
</dbReference>
<dbReference type="EMBL" id="JACSOD020000507">
    <property type="protein sequence ID" value="MBM6500677.1"/>
    <property type="molecule type" value="Genomic_DNA"/>
</dbReference>
<gene>
    <name evidence="1" type="ORF">H9X54_015395</name>
</gene>
<dbReference type="Proteomes" id="UP000759529">
    <property type="component" value="Unassembled WGS sequence"/>
</dbReference>
<comment type="caution">
    <text evidence="1">The sequence shown here is derived from an EMBL/GenBank/DDBJ whole genome shotgun (WGS) entry which is preliminary data.</text>
</comment>
<evidence type="ECO:0000313" key="1">
    <source>
        <dbReference type="EMBL" id="MBM6500677.1"/>
    </source>
</evidence>
<keyword evidence="2" id="KW-1185">Reference proteome</keyword>